<feature type="compositionally biased region" description="Polar residues" evidence="1">
    <location>
        <begin position="19"/>
        <end position="31"/>
    </location>
</feature>
<gene>
    <name evidence="2" type="ORF">GJJ64_12955</name>
</gene>
<dbReference type="AlphaFoldDB" id="A0A7K0FR40"/>
<organism evidence="2 3">
    <name type="scientific">Pedobacter puniceum</name>
    <dbReference type="NCBI Taxonomy" id="2666136"/>
    <lineage>
        <taxon>Bacteria</taxon>
        <taxon>Pseudomonadati</taxon>
        <taxon>Bacteroidota</taxon>
        <taxon>Sphingobacteriia</taxon>
        <taxon>Sphingobacteriales</taxon>
        <taxon>Sphingobacteriaceae</taxon>
        <taxon>Pedobacter</taxon>
    </lineage>
</organism>
<name>A0A7K0FR40_9SPHI</name>
<sequence>MENKKENLPNDERFKRNQESNLVDNEAQNLKYNPKEDSFELDVDPEDAKEEGYDHPDPYDTAADDFDSDYDESNPYVGDEYDKNASLEHDVDKLGMHIAGEESLRISKKDEEIARTAEDDRDDLDEEGYPKFLK</sequence>
<feature type="compositionally biased region" description="Acidic residues" evidence="1">
    <location>
        <begin position="62"/>
        <end position="72"/>
    </location>
</feature>
<comment type="caution">
    <text evidence="2">The sequence shown here is derived from an EMBL/GenBank/DDBJ whole genome shotgun (WGS) entry which is preliminary data.</text>
</comment>
<dbReference type="RefSeq" id="WP_154288198.1">
    <property type="nucleotide sequence ID" value="NZ_WKJI01000003.1"/>
</dbReference>
<proteinExistence type="predicted"/>
<evidence type="ECO:0000313" key="2">
    <source>
        <dbReference type="EMBL" id="MRX48101.1"/>
    </source>
</evidence>
<reference evidence="2 3" key="1">
    <citation type="submission" date="2019-11" db="EMBL/GenBank/DDBJ databases">
        <authorList>
            <person name="Cheng Q."/>
            <person name="Yang Z."/>
        </authorList>
    </citation>
    <scope>NUCLEOTIDE SEQUENCE [LARGE SCALE GENOMIC DNA]</scope>
    <source>
        <strain evidence="2 3">HX-22-1</strain>
    </source>
</reference>
<protein>
    <submittedName>
        <fullName evidence="2">Uncharacterized protein</fullName>
    </submittedName>
</protein>
<accession>A0A7K0FR40</accession>
<feature type="compositionally biased region" description="Basic and acidic residues" evidence="1">
    <location>
        <begin position="80"/>
        <end position="118"/>
    </location>
</feature>
<evidence type="ECO:0000313" key="3">
    <source>
        <dbReference type="Proteomes" id="UP000462931"/>
    </source>
</evidence>
<evidence type="ECO:0000256" key="1">
    <source>
        <dbReference type="SAM" id="MobiDB-lite"/>
    </source>
</evidence>
<feature type="compositionally biased region" description="Acidic residues" evidence="1">
    <location>
        <begin position="39"/>
        <end position="49"/>
    </location>
</feature>
<dbReference type="Proteomes" id="UP000462931">
    <property type="component" value="Unassembled WGS sequence"/>
</dbReference>
<feature type="compositionally biased region" description="Basic and acidic residues" evidence="1">
    <location>
        <begin position="1"/>
        <end position="18"/>
    </location>
</feature>
<feature type="region of interest" description="Disordered" evidence="1">
    <location>
        <begin position="1"/>
        <end position="134"/>
    </location>
</feature>
<keyword evidence="3" id="KW-1185">Reference proteome</keyword>
<dbReference type="EMBL" id="WKJI01000003">
    <property type="protein sequence ID" value="MRX48101.1"/>
    <property type="molecule type" value="Genomic_DNA"/>
</dbReference>